<evidence type="ECO:0000256" key="3">
    <source>
        <dbReference type="ARBA" id="ARBA00022692"/>
    </source>
</evidence>
<dbReference type="Proteomes" id="UP000028782">
    <property type="component" value="Chromosome"/>
</dbReference>
<comment type="subcellular location">
    <subcellularLocation>
        <location evidence="1">Cell membrane</location>
        <topology evidence="1">Single-pass type II membrane protein</topology>
    </subcellularLocation>
</comment>
<feature type="domain" description="Ancillary SecYEG translocon subunit/Cell division coordinator CpoB TPR" evidence="10">
    <location>
        <begin position="17"/>
        <end position="209"/>
    </location>
</feature>
<organism evidence="11 12">
    <name type="scientific">Comamonas testosteroni TK102</name>
    <dbReference type="NCBI Taxonomy" id="1392005"/>
    <lineage>
        <taxon>Bacteria</taxon>
        <taxon>Pseudomonadati</taxon>
        <taxon>Pseudomonadota</taxon>
        <taxon>Betaproteobacteria</taxon>
        <taxon>Burkholderiales</taxon>
        <taxon>Comamonadaceae</taxon>
        <taxon>Comamonas</taxon>
    </lineage>
</organism>
<keyword evidence="3 9" id="KW-0812">Transmembrane</keyword>
<evidence type="ECO:0000256" key="1">
    <source>
        <dbReference type="ARBA" id="ARBA00004401"/>
    </source>
</evidence>
<keyword evidence="4 9" id="KW-1133">Transmembrane helix</keyword>
<accession>A0A076PMB7</accession>
<evidence type="ECO:0000256" key="5">
    <source>
        <dbReference type="ARBA" id="ARBA00023136"/>
    </source>
</evidence>
<feature type="transmembrane region" description="Helical" evidence="9">
    <location>
        <begin position="20"/>
        <end position="41"/>
    </location>
</feature>
<sequence length="225" mass="24716">MANHLDLEEQEQIEQLKHFWNSWGTLITSVLVVVFLGLAGWNGWQYWQKRQATQASALEFAVDEALTAKDAARADQAFGELRDKYAGTAQAAQTALLMAKASVDAGKFDDAKAQLSWVAEKGDEGFKALARIRLSSVLEQQKSYDEGLKVLEASMPESYAGLQADRRGDLYGALGKPAEAIAQYQAAYKALDKDLDYRHLVEFKLNALGAAPETATLVKTTPSEK</sequence>
<dbReference type="EMBL" id="CP006704">
    <property type="protein sequence ID" value="AIJ47999.1"/>
    <property type="molecule type" value="Genomic_DNA"/>
</dbReference>
<dbReference type="KEGG" id="ctes:O987_19510"/>
<keyword evidence="5 9" id="KW-0472">Membrane</keyword>
<evidence type="ECO:0000313" key="12">
    <source>
        <dbReference type="Proteomes" id="UP000028782"/>
    </source>
</evidence>
<evidence type="ECO:0000256" key="8">
    <source>
        <dbReference type="ARBA" id="ARBA00024235"/>
    </source>
</evidence>
<dbReference type="PANTHER" id="PTHR38035">
    <property type="entry name" value="UPF0070 PROTEIN YFGM"/>
    <property type="match status" value="1"/>
</dbReference>
<dbReference type="HOGENOM" id="CLU_084785_1_1_4"/>
<keyword evidence="2" id="KW-1003">Cell membrane</keyword>
<evidence type="ECO:0000313" key="11">
    <source>
        <dbReference type="EMBL" id="AIJ47999.1"/>
    </source>
</evidence>
<dbReference type="InterPro" id="IPR018704">
    <property type="entry name" value="SecYEG/CpoB_TPR"/>
</dbReference>
<proteinExistence type="inferred from homology"/>
<dbReference type="GO" id="GO:0005886">
    <property type="term" value="C:plasma membrane"/>
    <property type="evidence" value="ECO:0007669"/>
    <property type="project" value="UniProtKB-SubCell"/>
</dbReference>
<keyword evidence="6" id="KW-0143">Chaperone</keyword>
<dbReference type="PANTHER" id="PTHR38035:SF1">
    <property type="entry name" value="ANCILLARY SECYEG TRANSLOCON SUBUNIT"/>
    <property type="match status" value="1"/>
</dbReference>
<dbReference type="PIRSF" id="PIRSF006170">
    <property type="entry name" value="YfgM"/>
    <property type="match status" value="1"/>
</dbReference>
<dbReference type="Pfam" id="PF09976">
    <property type="entry name" value="TPR_21"/>
    <property type="match status" value="1"/>
</dbReference>
<dbReference type="SUPFAM" id="SSF48452">
    <property type="entry name" value="TPR-like"/>
    <property type="match status" value="1"/>
</dbReference>
<evidence type="ECO:0000256" key="9">
    <source>
        <dbReference type="SAM" id="Phobius"/>
    </source>
</evidence>
<evidence type="ECO:0000256" key="2">
    <source>
        <dbReference type="ARBA" id="ARBA00022475"/>
    </source>
</evidence>
<protein>
    <recommendedName>
        <fullName evidence="8">Ancillary SecYEG translocon subunit</fullName>
    </recommendedName>
</protein>
<reference evidence="11 12" key="1">
    <citation type="journal article" date="2014" name="Genome Announc.">
        <title>Complete Genome Sequence of Polychlorinated Biphenyl Degrader Comamonas testosteroni TK102 (NBRC 109938).</title>
        <authorList>
            <person name="Fukuda K."/>
            <person name="Hosoyama A."/>
            <person name="Tsuchikane K."/>
            <person name="Ohji S."/>
            <person name="Yamazoe A."/>
            <person name="Fujita N."/>
            <person name="Shintani M."/>
            <person name="Kimbara K."/>
        </authorList>
    </citation>
    <scope>NUCLEOTIDE SEQUENCE [LARGE SCALE GENOMIC DNA]</scope>
    <source>
        <strain evidence="11">TK102</strain>
    </source>
</reference>
<dbReference type="AlphaFoldDB" id="A0A076PMB7"/>
<dbReference type="InterPro" id="IPR011990">
    <property type="entry name" value="TPR-like_helical_dom_sf"/>
</dbReference>
<evidence type="ECO:0000256" key="4">
    <source>
        <dbReference type="ARBA" id="ARBA00022989"/>
    </source>
</evidence>
<dbReference type="GO" id="GO:0044877">
    <property type="term" value="F:protein-containing complex binding"/>
    <property type="evidence" value="ECO:0007669"/>
    <property type="project" value="InterPro"/>
</dbReference>
<dbReference type="InterPro" id="IPR026039">
    <property type="entry name" value="YfgM"/>
</dbReference>
<evidence type="ECO:0000256" key="7">
    <source>
        <dbReference type="ARBA" id="ARBA00024197"/>
    </source>
</evidence>
<comment type="similarity">
    <text evidence="7">Belongs to the YfgM family.</text>
</comment>
<dbReference type="RefSeq" id="WP_003053322.1">
    <property type="nucleotide sequence ID" value="NZ_CP006704.1"/>
</dbReference>
<evidence type="ECO:0000256" key="6">
    <source>
        <dbReference type="ARBA" id="ARBA00023186"/>
    </source>
</evidence>
<evidence type="ECO:0000259" key="10">
    <source>
        <dbReference type="Pfam" id="PF09976"/>
    </source>
</evidence>
<name>A0A076PMB7_COMTE</name>
<gene>
    <name evidence="11" type="ORF">O987_19510</name>
</gene>